<gene>
    <name evidence="1" type="ORF">MONBRDRAFT_37905</name>
</gene>
<dbReference type="RefSeq" id="XP_001747637.1">
    <property type="nucleotide sequence ID" value="XM_001747585.1"/>
</dbReference>
<accession>A9V4I5</accession>
<sequence>MACSDTDTIELSLGAGNNRANGRIRSRTRQVSAKVHLWRGVRISVKHVIFHGQSGCGSHDWRAGVIFLFLQDAGRGLRPVFACTCITPIFAIDQIDAVEPARDLQVCVCVCVLNEREAASGWKPRPITSSVRDTDSTSISTSSNISGMEAQALVDAGGANKMARHGMTRPSMAVKPLNAGSCFGAQPQLGEARPGQLNNIYHLIYNSSSATEIRPAQQVQLDLSRMSEDALAEAW</sequence>
<dbReference type="KEGG" id="mbr:MONBRDRAFT_37905"/>
<dbReference type="InParanoid" id="A9V4I5"/>
<name>A9V4I5_MONBE</name>
<reference evidence="1 2" key="1">
    <citation type="journal article" date="2008" name="Nature">
        <title>The genome of the choanoflagellate Monosiga brevicollis and the origin of metazoans.</title>
        <authorList>
            <consortium name="JGI Sequencing"/>
            <person name="King N."/>
            <person name="Westbrook M.J."/>
            <person name="Young S.L."/>
            <person name="Kuo A."/>
            <person name="Abedin M."/>
            <person name="Chapman J."/>
            <person name="Fairclough S."/>
            <person name="Hellsten U."/>
            <person name="Isogai Y."/>
            <person name="Letunic I."/>
            <person name="Marr M."/>
            <person name="Pincus D."/>
            <person name="Putnam N."/>
            <person name="Rokas A."/>
            <person name="Wright K.J."/>
            <person name="Zuzow R."/>
            <person name="Dirks W."/>
            <person name="Good M."/>
            <person name="Goodstein D."/>
            <person name="Lemons D."/>
            <person name="Li W."/>
            <person name="Lyons J.B."/>
            <person name="Morris A."/>
            <person name="Nichols S."/>
            <person name="Richter D.J."/>
            <person name="Salamov A."/>
            <person name="Bork P."/>
            <person name="Lim W.A."/>
            <person name="Manning G."/>
            <person name="Miller W.T."/>
            <person name="McGinnis W."/>
            <person name="Shapiro H."/>
            <person name="Tjian R."/>
            <person name="Grigoriev I.V."/>
            <person name="Rokhsar D."/>
        </authorList>
    </citation>
    <scope>NUCLEOTIDE SEQUENCE [LARGE SCALE GENOMIC DNA]</scope>
    <source>
        <strain evidence="2">MX1 / ATCC 50154</strain>
    </source>
</reference>
<dbReference type="Proteomes" id="UP000001357">
    <property type="component" value="Unassembled WGS sequence"/>
</dbReference>
<evidence type="ECO:0000313" key="1">
    <source>
        <dbReference type="EMBL" id="EDQ87717.1"/>
    </source>
</evidence>
<evidence type="ECO:0000313" key="2">
    <source>
        <dbReference type="Proteomes" id="UP000001357"/>
    </source>
</evidence>
<protein>
    <submittedName>
        <fullName evidence="1">Uncharacterized protein</fullName>
    </submittedName>
</protein>
<dbReference type="AlphaFoldDB" id="A9V4I5"/>
<proteinExistence type="predicted"/>
<keyword evidence="2" id="KW-1185">Reference proteome</keyword>
<organism evidence="1 2">
    <name type="scientific">Monosiga brevicollis</name>
    <name type="common">Choanoflagellate</name>
    <dbReference type="NCBI Taxonomy" id="81824"/>
    <lineage>
        <taxon>Eukaryota</taxon>
        <taxon>Choanoflagellata</taxon>
        <taxon>Craspedida</taxon>
        <taxon>Salpingoecidae</taxon>
        <taxon>Monosiga</taxon>
    </lineage>
</organism>
<dbReference type="EMBL" id="CH991558">
    <property type="protein sequence ID" value="EDQ87717.1"/>
    <property type="molecule type" value="Genomic_DNA"/>
</dbReference>
<dbReference type="GeneID" id="5892780"/>